<feature type="compositionally biased region" description="Basic residues" evidence="1">
    <location>
        <begin position="30"/>
        <end position="39"/>
    </location>
</feature>
<organism evidence="2 3">
    <name type="scientific">Effrenium voratum</name>
    <dbReference type="NCBI Taxonomy" id="2562239"/>
    <lineage>
        <taxon>Eukaryota</taxon>
        <taxon>Sar</taxon>
        <taxon>Alveolata</taxon>
        <taxon>Dinophyceae</taxon>
        <taxon>Suessiales</taxon>
        <taxon>Symbiodiniaceae</taxon>
        <taxon>Effrenium</taxon>
    </lineage>
</organism>
<evidence type="ECO:0000313" key="3">
    <source>
        <dbReference type="Proteomes" id="UP001178507"/>
    </source>
</evidence>
<dbReference type="Proteomes" id="UP001178507">
    <property type="component" value="Unassembled WGS sequence"/>
</dbReference>
<dbReference type="EMBL" id="CAUJNA010003524">
    <property type="protein sequence ID" value="CAJ1404079.1"/>
    <property type="molecule type" value="Genomic_DNA"/>
</dbReference>
<feature type="compositionally biased region" description="Basic and acidic residues" evidence="1">
    <location>
        <begin position="179"/>
        <end position="190"/>
    </location>
</feature>
<evidence type="ECO:0000256" key="1">
    <source>
        <dbReference type="SAM" id="MobiDB-lite"/>
    </source>
</evidence>
<accession>A0AA36JFD7</accession>
<gene>
    <name evidence="2" type="ORF">EVOR1521_LOCUS26607</name>
</gene>
<sequence length="221" mass="24092">MVPSRQRLRLLAKGQPTRATARGQGASARGRGRGGRGRGAHYPGRALRRPAAKPQGVVHFQERVQVLEFSRLLGAGGGVPSEGVSLGLGAKKRTVSETLAPERPGFGKLDQAVPVVPPRKRAHLLQEAMGKDEYAKAQRVHQKEMLFLKRGREKANATGEDFEPMPETLKAARRAAQKLRREVLSLHKDLGGPSPRKPAKKPASRKAPRTGRRPKSAKARK</sequence>
<feature type="region of interest" description="Disordered" evidence="1">
    <location>
        <begin position="146"/>
        <end position="221"/>
    </location>
</feature>
<feature type="compositionally biased region" description="Basic residues" evidence="1">
    <location>
        <begin position="1"/>
        <end position="10"/>
    </location>
</feature>
<evidence type="ECO:0000313" key="2">
    <source>
        <dbReference type="EMBL" id="CAJ1404079.1"/>
    </source>
</evidence>
<name>A0AA36JFD7_9DINO</name>
<protein>
    <submittedName>
        <fullName evidence="2">Uncharacterized protein</fullName>
    </submittedName>
</protein>
<comment type="caution">
    <text evidence="2">The sequence shown here is derived from an EMBL/GenBank/DDBJ whole genome shotgun (WGS) entry which is preliminary data.</text>
</comment>
<reference evidence="2" key="1">
    <citation type="submission" date="2023-08" db="EMBL/GenBank/DDBJ databases">
        <authorList>
            <person name="Chen Y."/>
            <person name="Shah S."/>
            <person name="Dougan E. K."/>
            <person name="Thang M."/>
            <person name="Chan C."/>
        </authorList>
    </citation>
    <scope>NUCLEOTIDE SEQUENCE</scope>
</reference>
<dbReference type="AlphaFoldDB" id="A0AA36JFD7"/>
<proteinExistence type="predicted"/>
<feature type="region of interest" description="Disordered" evidence="1">
    <location>
        <begin position="1"/>
        <end position="54"/>
    </location>
</feature>
<keyword evidence="3" id="KW-1185">Reference proteome</keyword>
<feature type="compositionally biased region" description="Low complexity" evidence="1">
    <location>
        <begin position="18"/>
        <end position="29"/>
    </location>
</feature>
<feature type="compositionally biased region" description="Basic residues" evidence="1">
    <location>
        <begin position="197"/>
        <end position="221"/>
    </location>
</feature>